<dbReference type="GO" id="GO:0046872">
    <property type="term" value="F:metal ion binding"/>
    <property type="evidence" value="ECO:0007669"/>
    <property type="project" value="UniProtKB-KW"/>
</dbReference>
<proteinExistence type="predicted"/>
<dbReference type="Proteomes" id="UP001603857">
    <property type="component" value="Unassembled WGS sequence"/>
</dbReference>
<evidence type="ECO:0000256" key="2">
    <source>
        <dbReference type="ARBA" id="ARBA00022723"/>
    </source>
</evidence>
<sequence>MGPLLIELLSLLPVLLFLFRRSKAQAPKEPPTVPGAWPIVGHLPLMARNRSTHHLLGSLADAHGPLFTIKLGTQKAIVINNSQLAKECFTTNDVAVSYRSHLVAVQNMTYDLAMVSFAPYGPFWLDMRRHVN</sequence>
<organism evidence="7 8">
    <name type="scientific">Flemingia macrophylla</name>
    <dbReference type="NCBI Taxonomy" id="520843"/>
    <lineage>
        <taxon>Eukaryota</taxon>
        <taxon>Viridiplantae</taxon>
        <taxon>Streptophyta</taxon>
        <taxon>Embryophyta</taxon>
        <taxon>Tracheophyta</taxon>
        <taxon>Spermatophyta</taxon>
        <taxon>Magnoliopsida</taxon>
        <taxon>eudicotyledons</taxon>
        <taxon>Gunneridae</taxon>
        <taxon>Pentapetalae</taxon>
        <taxon>rosids</taxon>
        <taxon>fabids</taxon>
        <taxon>Fabales</taxon>
        <taxon>Fabaceae</taxon>
        <taxon>Papilionoideae</taxon>
        <taxon>50 kb inversion clade</taxon>
        <taxon>NPAAA clade</taxon>
        <taxon>indigoferoid/millettioid clade</taxon>
        <taxon>Phaseoleae</taxon>
        <taxon>Flemingia</taxon>
    </lineage>
</organism>
<dbReference type="GO" id="GO:0004497">
    <property type="term" value="F:monooxygenase activity"/>
    <property type="evidence" value="ECO:0007669"/>
    <property type="project" value="UniProtKB-KW"/>
</dbReference>
<dbReference type="PANTHER" id="PTHR47947">
    <property type="entry name" value="CYTOCHROME P450 82C3-RELATED"/>
    <property type="match status" value="1"/>
</dbReference>
<comment type="caution">
    <text evidence="7">The sequence shown here is derived from an EMBL/GenBank/DDBJ whole genome shotgun (WGS) entry which is preliminary data.</text>
</comment>
<evidence type="ECO:0000256" key="6">
    <source>
        <dbReference type="SAM" id="SignalP"/>
    </source>
</evidence>
<evidence type="ECO:0000256" key="5">
    <source>
        <dbReference type="ARBA" id="ARBA00023033"/>
    </source>
</evidence>
<dbReference type="EMBL" id="JBGMDY010000005">
    <property type="protein sequence ID" value="KAL2334967.1"/>
    <property type="molecule type" value="Genomic_DNA"/>
</dbReference>
<keyword evidence="3" id="KW-0560">Oxidoreductase</keyword>
<feature type="signal peptide" evidence="6">
    <location>
        <begin position="1"/>
        <end position="24"/>
    </location>
</feature>
<accession>A0ABD1MHD0</accession>
<keyword evidence="5" id="KW-0503">Monooxygenase</keyword>
<evidence type="ECO:0008006" key="9">
    <source>
        <dbReference type="Google" id="ProtNLM"/>
    </source>
</evidence>
<dbReference type="Gene3D" id="1.10.630.10">
    <property type="entry name" value="Cytochrome P450"/>
    <property type="match status" value="1"/>
</dbReference>
<dbReference type="InterPro" id="IPR050651">
    <property type="entry name" value="Plant_Cytochrome_P450_Monoox"/>
</dbReference>
<feature type="chain" id="PRO_5044876876" description="Cytochrome P450" evidence="6">
    <location>
        <begin position="25"/>
        <end position="132"/>
    </location>
</feature>
<dbReference type="InterPro" id="IPR001128">
    <property type="entry name" value="Cyt_P450"/>
</dbReference>
<dbReference type="PANTHER" id="PTHR47947:SF49">
    <property type="entry name" value="CYTOCHROME P450 FAMILY PROTEIN"/>
    <property type="match status" value="1"/>
</dbReference>
<evidence type="ECO:0000256" key="3">
    <source>
        <dbReference type="ARBA" id="ARBA00023002"/>
    </source>
</evidence>
<evidence type="ECO:0000256" key="4">
    <source>
        <dbReference type="ARBA" id="ARBA00023004"/>
    </source>
</evidence>
<dbReference type="InterPro" id="IPR036396">
    <property type="entry name" value="Cyt_P450_sf"/>
</dbReference>
<evidence type="ECO:0000313" key="7">
    <source>
        <dbReference type="EMBL" id="KAL2334967.1"/>
    </source>
</evidence>
<gene>
    <name evidence="7" type="ORF">Fmac_016180</name>
</gene>
<dbReference type="SUPFAM" id="SSF48264">
    <property type="entry name" value="Cytochrome P450"/>
    <property type="match status" value="1"/>
</dbReference>
<evidence type="ECO:0000313" key="8">
    <source>
        <dbReference type="Proteomes" id="UP001603857"/>
    </source>
</evidence>
<dbReference type="AlphaFoldDB" id="A0ABD1MHD0"/>
<dbReference type="Pfam" id="PF00067">
    <property type="entry name" value="p450"/>
    <property type="match status" value="1"/>
</dbReference>
<keyword evidence="6" id="KW-0732">Signal</keyword>
<name>A0ABD1MHD0_9FABA</name>
<protein>
    <recommendedName>
        <fullName evidence="9">Cytochrome P450</fullName>
    </recommendedName>
</protein>
<keyword evidence="1" id="KW-0349">Heme</keyword>
<reference evidence="7 8" key="1">
    <citation type="submission" date="2024-08" db="EMBL/GenBank/DDBJ databases">
        <title>Insights into the chromosomal genome structure of Flemingia macrophylla.</title>
        <authorList>
            <person name="Ding Y."/>
            <person name="Zhao Y."/>
            <person name="Bi W."/>
            <person name="Wu M."/>
            <person name="Zhao G."/>
            <person name="Gong Y."/>
            <person name="Li W."/>
            <person name="Zhang P."/>
        </authorList>
    </citation>
    <scope>NUCLEOTIDE SEQUENCE [LARGE SCALE GENOMIC DNA]</scope>
    <source>
        <strain evidence="7">DYQJB</strain>
        <tissue evidence="7">Leaf</tissue>
    </source>
</reference>
<evidence type="ECO:0000256" key="1">
    <source>
        <dbReference type="ARBA" id="ARBA00022617"/>
    </source>
</evidence>
<keyword evidence="2" id="KW-0479">Metal-binding</keyword>
<keyword evidence="4" id="KW-0408">Iron</keyword>
<keyword evidence="8" id="KW-1185">Reference proteome</keyword>